<feature type="domain" description="DNA polymerase III beta sliding clamp C-terminal" evidence="10">
    <location>
        <begin position="243"/>
        <end position="362"/>
    </location>
</feature>
<keyword evidence="8" id="KW-0238">DNA-binding</keyword>
<dbReference type="AlphaFoldDB" id="A0A1F7L1V3"/>
<evidence type="ECO:0000256" key="7">
    <source>
        <dbReference type="ARBA" id="ARBA00022932"/>
    </source>
</evidence>
<dbReference type="GO" id="GO:0003887">
    <property type="term" value="F:DNA-directed DNA polymerase activity"/>
    <property type="evidence" value="ECO:0007669"/>
    <property type="project" value="UniProtKB-KW"/>
</dbReference>
<dbReference type="GO" id="GO:0006271">
    <property type="term" value="P:DNA strand elongation involved in DNA replication"/>
    <property type="evidence" value="ECO:0007669"/>
    <property type="project" value="TreeGrafter"/>
</dbReference>
<keyword evidence="6" id="KW-0235">DNA replication</keyword>
<evidence type="ECO:0000256" key="6">
    <source>
        <dbReference type="ARBA" id="ARBA00022705"/>
    </source>
</evidence>
<dbReference type="SMART" id="SM00480">
    <property type="entry name" value="POL3Bc"/>
    <property type="match status" value="1"/>
</dbReference>
<evidence type="ECO:0000256" key="3">
    <source>
        <dbReference type="ARBA" id="ARBA00022490"/>
    </source>
</evidence>
<evidence type="ECO:0000259" key="10">
    <source>
        <dbReference type="Pfam" id="PF02768"/>
    </source>
</evidence>
<keyword evidence="4" id="KW-0808">Transferase</keyword>
<dbReference type="PANTHER" id="PTHR30478">
    <property type="entry name" value="DNA POLYMERASE III SUBUNIT BETA"/>
    <property type="match status" value="1"/>
</dbReference>
<comment type="subcellular location">
    <subcellularLocation>
        <location evidence="1">Cytoplasm</location>
    </subcellularLocation>
</comment>
<dbReference type="Gene3D" id="3.10.150.10">
    <property type="entry name" value="DNA Polymerase III, subunit A, domain 2"/>
    <property type="match status" value="1"/>
</dbReference>
<dbReference type="NCBIfam" id="TIGR00663">
    <property type="entry name" value="dnan"/>
    <property type="match status" value="1"/>
</dbReference>
<sequence length="365" mass="41714">MKNTIQKGLFLEKLTIASRFTLNKLGLNETLRGILLKGDGENIHIYSTNLNSYYHSHLPFKTNGGFSAIIDTKKIVEFLILLEGESVDIEIEKSQIRFSQGKTVGTFPYIKQEEFPLPPEIKESGQQIKTGFFLNNLPLVLFSASKDESRPALNAVNFIDMEGELGIVSTDGFRLSLLKTKKEDTIPSMLIPSGFFYEILKYFKGEETVSFFYSEKEKTVLFKIKEDSFYSRLIDGEFPPFEKVIPIEKKTTCVLDREELLIKIKLVSIFAREASNIVVCEFSKNGLIMRPKVEGGRDNSTQLETSINGEEQTVAFNYRFILDLLNNITDKRIVIEILRPDAPVVFRVDGRKDFIYIIMPVRIQE</sequence>
<evidence type="ECO:0000256" key="4">
    <source>
        <dbReference type="ARBA" id="ARBA00022679"/>
    </source>
</evidence>
<dbReference type="PANTHER" id="PTHR30478:SF0">
    <property type="entry name" value="BETA SLIDING CLAMP"/>
    <property type="match status" value="1"/>
</dbReference>
<dbReference type="SUPFAM" id="SSF55979">
    <property type="entry name" value="DNA clamp"/>
    <property type="match status" value="3"/>
</dbReference>
<dbReference type="Pfam" id="PF02767">
    <property type="entry name" value="DNA_pol3_beta_2"/>
    <property type="match status" value="1"/>
</dbReference>
<evidence type="ECO:0000259" key="9">
    <source>
        <dbReference type="Pfam" id="PF02767"/>
    </source>
</evidence>
<feature type="domain" description="DNA polymerase III beta sliding clamp central" evidence="9">
    <location>
        <begin position="134"/>
        <end position="239"/>
    </location>
</feature>
<evidence type="ECO:0000256" key="5">
    <source>
        <dbReference type="ARBA" id="ARBA00022695"/>
    </source>
</evidence>
<dbReference type="Pfam" id="PF02768">
    <property type="entry name" value="DNA_pol3_beta_3"/>
    <property type="match status" value="1"/>
</dbReference>
<evidence type="ECO:0000256" key="1">
    <source>
        <dbReference type="ARBA" id="ARBA00004496"/>
    </source>
</evidence>
<dbReference type="GO" id="GO:0008408">
    <property type="term" value="F:3'-5' exonuclease activity"/>
    <property type="evidence" value="ECO:0007669"/>
    <property type="project" value="InterPro"/>
</dbReference>
<evidence type="ECO:0000256" key="2">
    <source>
        <dbReference type="ARBA" id="ARBA00010752"/>
    </source>
</evidence>
<gene>
    <name evidence="11" type="ORF">A3K52_05120</name>
</gene>
<dbReference type="CDD" id="cd00140">
    <property type="entry name" value="beta_clamp"/>
    <property type="match status" value="1"/>
</dbReference>
<dbReference type="Gene3D" id="3.70.10.10">
    <property type="match status" value="1"/>
</dbReference>
<accession>A0A1F7L1V3</accession>
<dbReference type="Proteomes" id="UP000177050">
    <property type="component" value="Unassembled WGS sequence"/>
</dbReference>
<evidence type="ECO:0000313" key="11">
    <source>
        <dbReference type="EMBL" id="OGK74120.1"/>
    </source>
</evidence>
<proteinExistence type="inferred from homology"/>
<keyword evidence="7" id="KW-0239">DNA-directed DNA polymerase</keyword>
<comment type="caution">
    <text evidence="11">The sequence shown here is derived from an EMBL/GenBank/DDBJ whole genome shotgun (WGS) entry which is preliminary data.</text>
</comment>
<dbReference type="InterPro" id="IPR001001">
    <property type="entry name" value="DNA_polIII_beta"/>
</dbReference>
<dbReference type="GO" id="GO:0009360">
    <property type="term" value="C:DNA polymerase III complex"/>
    <property type="evidence" value="ECO:0007669"/>
    <property type="project" value="InterPro"/>
</dbReference>
<evidence type="ECO:0000256" key="8">
    <source>
        <dbReference type="ARBA" id="ARBA00023125"/>
    </source>
</evidence>
<keyword evidence="5" id="KW-0548">Nucleotidyltransferase</keyword>
<dbReference type="InterPro" id="IPR022635">
    <property type="entry name" value="DNA_polIII_beta_C"/>
</dbReference>
<keyword evidence="3" id="KW-0963">Cytoplasm</keyword>
<organism evidence="11 12">
    <name type="scientific">Candidatus Roizmanbacteria bacterium RIFOXYD1_FULL_38_12</name>
    <dbReference type="NCBI Taxonomy" id="1802093"/>
    <lineage>
        <taxon>Bacteria</taxon>
        <taxon>Candidatus Roizmaniibacteriota</taxon>
    </lineage>
</organism>
<dbReference type="InterPro" id="IPR046938">
    <property type="entry name" value="DNA_clamp_sf"/>
</dbReference>
<dbReference type="GO" id="GO:0005737">
    <property type="term" value="C:cytoplasm"/>
    <property type="evidence" value="ECO:0007669"/>
    <property type="project" value="UniProtKB-SubCell"/>
</dbReference>
<dbReference type="GO" id="GO:0003677">
    <property type="term" value="F:DNA binding"/>
    <property type="evidence" value="ECO:0007669"/>
    <property type="project" value="UniProtKB-KW"/>
</dbReference>
<name>A0A1F7L1V3_9BACT</name>
<comment type="similarity">
    <text evidence="2">Belongs to the beta sliding clamp family.</text>
</comment>
<dbReference type="EMBL" id="MGBR01000001">
    <property type="protein sequence ID" value="OGK74120.1"/>
    <property type="molecule type" value="Genomic_DNA"/>
</dbReference>
<reference evidence="11 12" key="1">
    <citation type="journal article" date="2016" name="Nat. Commun.">
        <title>Thousands of microbial genomes shed light on interconnected biogeochemical processes in an aquifer system.</title>
        <authorList>
            <person name="Anantharaman K."/>
            <person name="Brown C.T."/>
            <person name="Hug L.A."/>
            <person name="Sharon I."/>
            <person name="Castelle C.J."/>
            <person name="Probst A.J."/>
            <person name="Thomas B.C."/>
            <person name="Singh A."/>
            <person name="Wilkins M.J."/>
            <person name="Karaoz U."/>
            <person name="Brodie E.L."/>
            <person name="Williams K.H."/>
            <person name="Hubbard S.S."/>
            <person name="Banfield J.F."/>
        </authorList>
    </citation>
    <scope>NUCLEOTIDE SEQUENCE [LARGE SCALE GENOMIC DNA]</scope>
</reference>
<evidence type="ECO:0000313" key="12">
    <source>
        <dbReference type="Proteomes" id="UP000177050"/>
    </source>
</evidence>
<dbReference type="InterPro" id="IPR022637">
    <property type="entry name" value="DNA_polIII_beta_cen"/>
</dbReference>
<protein>
    <submittedName>
        <fullName evidence="11">DNA polymerase III subunit beta</fullName>
    </submittedName>
</protein>